<evidence type="ECO:0008006" key="3">
    <source>
        <dbReference type="Google" id="ProtNLM"/>
    </source>
</evidence>
<dbReference type="SUPFAM" id="SSF53300">
    <property type="entry name" value="vWA-like"/>
    <property type="match status" value="1"/>
</dbReference>
<accession>A0A6A6RRT4</accession>
<dbReference type="EMBL" id="MU006796">
    <property type="protein sequence ID" value="KAF2636948.1"/>
    <property type="molecule type" value="Genomic_DNA"/>
</dbReference>
<reference evidence="1" key="1">
    <citation type="journal article" date="2020" name="Stud. Mycol.">
        <title>101 Dothideomycetes genomes: a test case for predicting lifestyles and emergence of pathogens.</title>
        <authorList>
            <person name="Haridas S."/>
            <person name="Albert R."/>
            <person name="Binder M."/>
            <person name="Bloem J."/>
            <person name="Labutti K."/>
            <person name="Salamov A."/>
            <person name="Andreopoulos B."/>
            <person name="Baker S."/>
            <person name="Barry K."/>
            <person name="Bills G."/>
            <person name="Bluhm B."/>
            <person name="Cannon C."/>
            <person name="Castanera R."/>
            <person name="Culley D."/>
            <person name="Daum C."/>
            <person name="Ezra D."/>
            <person name="Gonzalez J."/>
            <person name="Henrissat B."/>
            <person name="Kuo A."/>
            <person name="Liang C."/>
            <person name="Lipzen A."/>
            <person name="Lutzoni F."/>
            <person name="Magnuson J."/>
            <person name="Mondo S."/>
            <person name="Nolan M."/>
            <person name="Ohm R."/>
            <person name="Pangilinan J."/>
            <person name="Park H.-J."/>
            <person name="Ramirez L."/>
            <person name="Alfaro M."/>
            <person name="Sun H."/>
            <person name="Tritt A."/>
            <person name="Yoshinaga Y."/>
            <person name="Zwiers L.-H."/>
            <person name="Turgeon B."/>
            <person name="Goodwin S."/>
            <person name="Spatafora J."/>
            <person name="Crous P."/>
            <person name="Grigoriev I."/>
        </authorList>
    </citation>
    <scope>NUCLEOTIDE SEQUENCE</scope>
    <source>
        <strain evidence="1">CBS 473.64</strain>
    </source>
</reference>
<name>A0A6A6RRT4_9PLEO</name>
<dbReference type="AlphaFoldDB" id="A0A6A6RRT4"/>
<dbReference type="Proteomes" id="UP000799753">
    <property type="component" value="Unassembled WGS sequence"/>
</dbReference>
<keyword evidence="2" id="KW-1185">Reference proteome</keyword>
<proteinExistence type="predicted"/>
<dbReference type="OrthoDB" id="10009520at2759"/>
<dbReference type="InterPro" id="IPR036465">
    <property type="entry name" value="vWFA_dom_sf"/>
</dbReference>
<gene>
    <name evidence="1" type="ORF">P280DRAFT_521848</name>
</gene>
<evidence type="ECO:0000313" key="1">
    <source>
        <dbReference type="EMBL" id="KAF2636948.1"/>
    </source>
</evidence>
<dbReference type="Gene3D" id="3.40.50.410">
    <property type="entry name" value="von Willebrand factor, type A domain"/>
    <property type="match status" value="1"/>
</dbReference>
<protein>
    <recommendedName>
        <fullName evidence="3">VWFA domain-containing protein</fullName>
    </recommendedName>
</protein>
<sequence>MAKNGPSDEVYDLLILVDSTYSMCKYLESLKTSLPKIISITQLTDSFAQIGLLAYRDYTETGRDRDGLLEWSGWYDHNKSNTKSRRTQCVSVSDKDAGSNYHLEQEALKKTDSYSGYGPHFVDWVSAANQLHQGSRKAHVFSFLDRNVQRRVLETGYYTYLSTVTQGPRSIAQVTVDILLAWMGAEKIGPELESMPAKLVRYKYGGGIEQIRDEQDIVATLYFWAQNETLGRSPMLLPTGFVEAQYQEKVQERLEKNVSQFDIDASVLKKYLPKRKTPLGDFGQRYARDEKYKKVVVAQLKVIIQTDVTSMSLNTVFGTLWRAVCHDRNKTAREDLVKAFGLYIGKVTHAEERTRMKNWLGGSYDYGAEILDELEKARKKGEKDEDEDDQDDRPITAFRRDELLEIGRSCDGRILHRLGKVLTRITFAESAADLSTHIAATTNAEVPKIPLSIASSKNGSRNNAFKPLFGTAYAAMKFWRDKWNHLEVPETWNSSCLELLIDADSEYRKQM</sequence>
<evidence type="ECO:0000313" key="2">
    <source>
        <dbReference type="Proteomes" id="UP000799753"/>
    </source>
</evidence>
<organism evidence="1 2">
    <name type="scientific">Massarina eburnea CBS 473.64</name>
    <dbReference type="NCBI Taxonomy" id="1395130"/>
    <lineage>
        <taxon>Eukaryota</taxon>
        <taxon>Fungi</taxon>
        <taxon>Dikarya</taxon>
        <taxon>Ascomycota</taxon>
        <taxon>Pezizomycotina</taxon>
        <taxon>Dothideomycetes</taxon>
        <taxon>Pleosporomycetidae</taxon>
        <taxon>Pleosporales</taxon>
        <taxon>Massarineae</taxon>
        <taxon>Massarinaceae</taxon>
        <taxon>Massarina</taxon>
    </lineage>
</organism>